<keyword evidence="7" id="KW-1185">Reference proteome</keyword>
<feature type="transmembrane region" description="Helical" evidence="5">
    <location>
        <begin position="95"/>
        <end position="115"/>
    </location>
</feature>
<dbReference type="InterPro" id="IPR032808">
    <property type="entry name" value="DoxX"/>
</dbReference>
<keyword evidence="2 5" id="KW-0812">Transmembrane</keyword>
<evidence type="ECO:0000256" key="4">
    <source>
        <dbReference type="ARBA" id="ARBA00023136"/>
    </source>
</evidence>
<keyword evidence="4 5" id="KW-0472">Membrane</keyword>
<evidence type="ECO:0000256" key="3">
    <source>
        <dbReference type="ARBA" id="ARBA00022989"/>
    </source>
</evidence>
<evidence type="ECO:0000313" key="6">
    <source>
        <dbReference type="EMBL" id="MFC0542727.1"/>
    </source>
</evidence>
<comment type="caution">
    <text evidence="6">The sequence shown here is derived from an EMBL/GenBank/DDBJ whole genome shotgun (WGS) entry which is preliminary data.</text>
</comment>
<feature type="transmembrane region" description="Helical" evidence="5">
    <location>
        <begin position="62"/>
        <end position="83"/>
    </location>
</feature>
<dbReference type="Proteomes" id="UP001589810">
    <property type="component" value="Unassembled WGS sequence"/>
</dbReference>
<comment type="subcellular location">
    <subcellularLocation>
        <location evidence="1">Membrane</location>
        <topology evidence="1">Multi-pass membrane protein</topology>
    </subcellularLocation>
</comment>
<dbReference type="Pfam" id="PF13564">
    <property type="entry name" value="DoxX_2"/>
    <property type="match status" value="1"/>
</dbReference>
<dbReference type="EMBL" id="JBHLUD010000004">
    <property type="protein sequence ID" value="MFC0542727.1"/>
    <property type="molecule type" value="Genomic_DNA"/>
</dbReference>
<name>A0ABV6MRK6_9PSEU</name>
<dbReference type="RefSeq" id="WP_273941143.1">
    <property type="nucleotide sequence ID" value="NZ_CP097263.1"/>
</dbReference>
<accession>A0ABV6MRK6</accession>
<sequence>MEIPYVVVATVLAAALVASGLGKLTRAKAIVDSMTRVGVPLRAFPPLALCELAGAAGLVVGIWRPALGIAAAVGVILYFVLAAGQHVRRKDIQGTPPAVVLLILAVVALVLRLVWS</sequence>
<gene>
    <name evidence="6" type="ORF">ACFFH7_14615</name>
</gene>
<evidence type="ECO:0000256" key="2">
    <source>
        <dbReference type="ARBA" id="ARBA00022692"/>
    </source>
</evidence>
<keyword evidence="3 5" id="KW-1133">Transmembrane helix</keyword>
<protein>
    <submittedName>
        <fullName evidence="6">DoxX family protein</fullName>
    </submittedName>
</protein>
<evidence type="ECO:0000256" key="1">
    <source>
        <dbReference type="ARBA" id="ARBA00004141"/>
    </source>
</evidence>
<evidence type="ECO:0000256" key="5">
    <source>
        <dbReference type="SAM" id="Phobius"/>
    </source>
</evidence>
<evidence type="ECO:0000313" key="7">
    <source>
        <dbReference type="Proteomes" id="UP001589810"/>
    </source>
</evidence>
<reference evidence="6 7" key="1">
    <citation type="submission" date="2024-09" db="EMBL/GenBank/DDBJ databases">
        <authorList>
            <person name="Sun Q."/>
            <person name="Mori K."/>
        </authorList>
    </citation>
    <scope>NUCLEOTIDE SEQUENCE [LARGE SCALE GENOMIC DNA]</scope>
    <source>
        <strain evidence="6 7">TBRC 1432</strain>
    </source>
</reference>
<proteinExistence type="predicted"/>
<organism evidence="6 7">
    <name type="scientific">Kutzneria chonburiensis</name>
    <dbReference type="NCBI Taxonomy" id="1483604"/>
    <lineage>
        <taxon>Bacteria</taxon>
        <taxon>Bacillati</taxon>
        <taxon>Actinomycetota</taxon>
        <taxon>Actinomycetes</taxon>
        <taxon>Pseudonocardiales</taxon>
        <taxon>Pseudonocardiaceae</taxon>
        <taxon>Kutzneria</taxon>
    </lineage>
</organism>